<keyword evidence="6" id="KW-0333">Golgi apparatus</keyword>
<dbReference type="GO" id="GO:0007030">
    <property type="term" value="P:Golgi organization"/>
    <property type="evidence" value="ECO:0007669"/>
    <property type="project" value="InterPro"/>
</dbReference>
<gene>
    <name evidence="12" type="primary">Aste57867_20112</name>
    <name evidence="11" type="ORF">As57867_020046</name>
    <name evidence="12" type="ORF">ASTE57867_20112</name>
</gene>
<keyword evidence="4" id="KW-0813">Transport</keyword>
<evidence type="ECO:0000256" key="1">
    <source>
        <dbReference type="ARBA" id="ARBA00004395"/>
    </source>
</evidence>
<comment type="similarity">
    <text evidence="2">Belongs to the COG2 family.</text>
</comment>
<dbReference type="GO" id="GO:0000139">
    <property type="term" value="C:Golgi membrane"/>
    <property type="evidence" value="ECO:0007669"/>
    <property type="project" value="UniProtKB-SubCell"/>
</dbReference>
<keyword evidence="13" id="KW-1185">Reference proteome</keyword>
<reference evidence="11" key="2">
    <citation type="submission" date="2019-06" db="EMBL/GenBank/DDBJ databases">
        <title>Genomics analysis of Aphanomyces spp. identifies a new class of oomycete effector associated with host adaptation.</title>
        <authorList>
            <person name="Gaulin E."/>
        </authorList>
    </citation>
    <scope>NUCLEOTIDE SEQUENCE</scope>
    <source>
        <strain evidence="11">CBS 578.67</strain>
    </source>
</reference>
<evidence type="ECO:0000256" key="6">
    <source>
        <dbReference type="ARBA" id="ARBA00023034"/>
    </source>
</evidence>
<evidence type="ECO:0000256" key="4">
    <source>
        <dbReference type="ARBA" id="ARBA00022448"/>
    </source>
</evidence>
<dbReference type="Pfam" id="PF12022">
    <property type="entry name" value="COG2_C"/>
    <property type="match status" value="1"/>
</dbReference>
<evidence type="ECO:0000256" key="2">
    <source>
        <dbReference type="ARBA" id="ARBA00007603"/>
    </source>
</evidence>
<evidence type="ECO:0000259" key="10">
    <source>
        <dbReference type="Pfam" id="PF12022"/>
    </source>
</evidence>
<protein>
    <recommendedName>
        <fullName evidence="3">Conserved oligomeric Golgi complex subunit 2</fullName>
    </recommendedName>
    <alternativeName>
        <fullName evidence="8">Component of oligomeric Golgi complex 2</fullName>
    </alternativeName>
</protein>
<proteinExistence type="inferred from homology"/>
<evidence type="ECO:0000256" key="7">
    <source>
        <dbReference type="ARBA" id="ARBA00023136"/>
    </source>
</evidence>
<dbReference type="GO" id="GO:0015031">
    <property type="term" value="P:protein transport"/>
    <property type="evidence" value="ECO:0007669"/>
    <property type="project" value="UniProtKB-KW"/>
</dbReference>
<dbReference type="OrthoDB" id="332281at2759"/>
<accession>A0A485LEC4</accession>
<keyword evidence="5" id="KW-0653">Protein transport</keyword>
<dbReference type="Proteomes" id="UP000332933">
    <property type="component" value="Unassembled WGS sequence"/>
</dbReference>
<dbReference type="InterPro" id="IPR024603">
    <property type="entry name" value="COG_complex_COG2_C"/>
</dbReference>
<evidence type="ECO:0000256" key="8">
    <source>
        <dbReference type="ARBA" id="ARBA00031344"/>
    </source>
</evidence>
<dbReference type="GO" id="GO:0017119">
    <property type="term" value="C:Golgi transport complex"/>
    <property type="evidence" value="ECO:0007669"/>
    <property type="project" value="TreeGrafter"/>
</dbReference>
<feature type="domain" description="COG complex component COG2 C-terminal" evidence="10">
    <location>
        <begin position="395"/>
        <end position="696"/>
    </location>
</feature>
<dbReference type="EMBL" id="CAADRA010006765">
    <property type="protein sequence ID" value="VFT96807.1"/>
    <property type="molecule type" value="Genomic_DNA"/>
</dbReference>
<organism evidence="12 13">
    <name type="scientific">Aphanomyces stellatus</name>
    <dbReference type="NCBI Taxonomy" id="120398"/>
    <lineage>
        <taxon>Eukaryota</taxon>
        <taxon>Sar</taxon>
        <taxon>Stramenopiles</taxon>
        <taxon>Oomycota</taxon>
        <taxon>Saprolegniomycetes</taxon>
        <taxon>Saprolegniales</taxon>
        <taxon>Verrucalvaceae</taxon>
        <taxon>Aphanomyces</taxon>
    </lineage>
</organism>
<feature type="domain" description="Conserved oligomeric Golgi complex subunit 2 N-terminal" evidence="9">
    <location>
        <begin position="5"/>
        <end position="74"/>
    </location>
</feature>
<dbReference type="PANTHER" id="PTHR12961:SF0">
    <property type="entry name" value="CONSERVED OLIGOMERIC GOLGI COMPLEX SUBUNIT 2"/>
    <property type="match status" value="1"/>
</dbReference>
<dbReference type="PANTHER" id="PTHR12961">
    <property type="entry name" value="CONSERVED OLIGOMERIC GOLGI COMPLEX COMPONENT 2"/>
    <property type="match status" value="1"/>
</dbReference>
<reference evidence="12 13" key="1">
    <citation type="submission" date="2019-03" db="EMBL/GenBank/DDBJ databases">
        <authorList>
            <person name="Gaulin E."/>
            <person name="Dumas B."/>
        </authorList>
    </citation>
    <scope>NUCLEOTIDE SEQUENCE [LARGE SCALE GENOMIC DNA]</scope>
    <source>
        <strain evidence="12">CBS 568.67</strain>
    </source>
</reference>
<keyword evidence="7" id="KW-0472">Membrane</keyword>
<dbReference type="GO" id="GO:0006891">
    <property type="term" value="P:intra-Golgi vesicle-mediated transport"/>
    <property type="evidence" value="ECO:0007669"/>
    <property type="project" value="TreeGrafter"/>
</dbReference>
<dbReference type="AlphaFoldDB" id="A0A485LEC4"/>
<dbReference type="EMBL" id="VJMH01006742">
    <property type="protein sequence ID" value="KAF0688242.1"/>
    <property type="molecule type" value="Genomic_DNA"/>
</dbReference>
<dbReference type="Pfam" id="PF06148">
    <property type="entry name" value="COG2_N"/>
    <property type="match status" value="1"/>
</dbReference>
<evidence type="ECO:0000313" key="11">
    <source>
        <dbReference type="EMBL" id="KAF0688242.1"/>
    </source>
</evidence>
<dbReference type="InterPro" id="IPR009316">
    <property type="entry name" value="COG2"/>
</dbReference>
<evidence type="ECO:0000313" key="12">
    <source>
        <dbReference type="EMBL" id="VFT96807.1"/>
    </source>
</evidence>
<evidence type="ECO:0000313" key="13">
    <source>
        <dbReference type="Proteomes" id="UP000332933"/>
    </source>
</evidence>
<name>A0A485LEC4_9STRA</name>
<comment type="subcellular location">
    <subcellularLocation>
        <location evidence="1">Golgi apparatus membrane</location>
        <topology evidence="1">Peripheral membrane protein</topology>
    </subcellularLocation>
</comment>
<evidence type="ECO:0000256" key="3">
    <source>
        <dbReference type="ARBA" id="ARBA00020977"/>
    </source>
</evidence>
<evidence type="ECO:0000259" key="9">
    <source>
        <dbReference type="Pfam" id="PF06148"/>
    </source>
</evidence>
<dbReference type="InterPro" id="IPR024602">
    <property type="entry name" value="COG_su2_N"/>
</dbReference>
<sequence>MNQYCFDDAAFEAESFNASNFLEECQSRNPIAQVHRDLEKFMQSLENQLVAIIDKDYAEFLQLSIKLKGVNSAALSLRSPLLQILERVQAVKAASYALVHKAEIQVEEFEDIQKQKEELRLAIGCVHHFIISEKLGAVETLLGIIVDPNPEDDNDDDDSGDLDTPVSFLLPAVDQSIQLERAARIVIELEYRIAQAQEIPAILAEEPRLVHIERALRQRLEAEFATEIVPDSFYAREHTMNISSVDHLLRTYVLLQEMSNPEEMIARLVVQPFLDETMTRARLDGKHRGSCEGLSAIYASVLQFVERKLGGILALPVCQGDDKNAVDLLGKSVWKPIHDTMRAKLTEVFTPANPDRFYHNYSTSMDFVTSLARFCTTPTARARFQLTTHDFQASWNVAVYFQLRQNELVQAIAATKDKRPADIFATDGGKHGGSFAFPLSTQTWQAALKCWTDGTFLPSLVASFARLTLGVVSDYVDYWRDPLAKALALAKAAAKTSFHELEHASLTSCDDVFCLGNDLHRLGGLMQYELVPAIAARVGAALLDEDATAFASQLIDEHCRALRMMEAQCWDAAVFLVAEECKKVLPAVRTIKGQYQMTNKPLPTTPSIYVPTIVRPVQDFIDKWGNCLDAPELSTLVLESTFDMYAALASDLLKSATELEESLRSRKNQRLSQALAEEGGNVSDTDKMRRQLYLDMDELARLATELGVNVTQFPSYTQMRQDVSPKEQH</sequence>
<evidence type="ECO:0000256" key="5">
    <source>
        <dbReference type="ARBA" id="ARBA00022927"/>
    </source>
</evidence>